<evidence type="ECO:0000313" key="3">
    <source>
        <dbReference type="Proteomes" id="UP001218188"/>
    </source>
</evidence>
<feature type="region of interest" description="Disordered" evidence="1">
    <location>
        <begin position="1"/>
        <end position="23"/>
    </location>
</feature>
<proteinExistence type="predicted"/>
<sequence length="111" mass="12784">MQEREQVRTERGKPRLERIESGMDIDTERSVEVEEIPSDLGVPTRGSAYTRLFYSVAENESSRSPRYKAWYTRLVFLILMLEPEPVLSKNIYPACGFCLENLPCSTCADNF</sequence>
<comment type="caution">
    <text evidence="2">The sequence shown here is derived from an EMBL/GenBank/DDBJ whole genome shotgun (WGS) entry which is preliminary data.</text>
</comment>
<organism evidence="2 3">
    <name type="scientific">Mycena alexandri</name>
    <dbReference type="NCBI Taxonomy" id="1745969"/>
    <lineage>
        <taxon>Eukaryota</taxon>
        <taxon>Fungi</taxon>
        <taxon>Dikarya</taxon>
        <taxon>Basidiomycota</taxon>
        <taxon>Agaricomycotina</taxon>
        <taxon>Agaricomycetes</taxon>
        <taxon>Agaricomycetidae</taxon>
        <taxon>Agaricales</taxon>
        <taxon>Marasmiineae</taxon>
        <taxon>Mycenaceae</taxon>
        <taxon>Mycena</taxon>
    </lineage>
</organism>
<evidence type="ECO:0000256" key="1">
    <source>
        <dbReference type="SAM" id="MobiDB-lite"/>
    </source>
</evidence>
<gene>
    <name evidence="2" type="ORF">C8F04DRAFT_1242110</name>
</gene>
<dbReference type="AlphaFoldDB" id="A0AAD6WMU7"/>
<dbReference type="Proteomes" id="UP001218188">
    <property type="component" value="Unassembled WGS sequence"/>
</dbReference>
<name>A0AAD6WMU7_9AGAR</name>
<protein>
    <submittedName>
        <fullName evidence="2">Uncharacterized protein</fullName>
    </submittedName>
</protein>
<dbReference type="EMBL" id="JARJCM010000269">
    <property type="protein sequence ID" value="KAJ7020273.1"/>
    <property type="molecule type" value="Genomic_DNA"/>
</dbReference>
<keyword evidence="3" id="KW-1185">Reference proteome</keyword>
<reference evidence="2" key="1">
    <citation type="submission" date="2023-03" db="EMBL/GenBank/DDBJ databases">
        <title>Massive genome expansion in bonnet fungi (Mycena s.s.) driven by repeated elements and novel gene families across ecological guilds.</title>
        <authorList>
            <consortium name="Lawrence Berkeley National Laboratory"/>
            <person name="Harder C.B."/>
            <person name="Miyauchi S."/>
            <person name="Viragh M."/>
            <person name="Kuo A."/>
            <person name="Thoen E."/>
            <person name="Andreopoulos B."/>
            <person name="Lu D."/>
            <person name="Skrede I."/>
            <person name="Drula E."/>
            <person name="Henrissat B."/>
            <person name="Morin E."/>
            <person name="Kohler A."/>
            <person name="Barry K."/>
            <person name="LaButti K."/>
            <person name="Morin E."/>
            <person name="Salamov A."/>
            <person name="Lipzen A."/>
            <person name="Mereny Z."/>
            <person name="Hegedus B."/>
            <person name="Baldrian P."/>
            <person name="Stursova M."/>
            <person name="Weitz H."/>
            <person name="Taylor A."/>
            <person name="Grigoriev I.V."/>
            <person name="Nagy L.G."/>
            <person name="Martin F."/>
            <person name="Kauserud H."/>
        </authorList>
    </citation>
    <scope>NUCLEOTIDE SEQUENCE</scope>
    <source>
        <strain evidence="2">CBHHK200</strain>
    </source>
</reference>
<accession>A0AAD6WMU7</accession>
<evidence type="ECO:0000313" key="2">
    <source>
        <dbReference type="EMBL" id="KAJ7020273.1"/>
    </source>
</evidence>